<accession>A0A835DIJ0</accession>
<name>A0A835DIJ0_TETSI</name>
<dbReference type="PANTHER" id="PTHR35317">
    <property type="entry name" value="OS04G0629600 PROTEIN"/>
    <property type="match status" value="1"/>
</dbReference>
<feature type="region of interest" description="Disordered" evidence="2">
    <location>
        <begin position="675"/>
        <end position="736"/>
    </location>
</feature>
<organism evidence="4 5">
    <name type="scientific">Tetracentron sinense</name>
    <name type="common">Spur-leaf</name>
    <dbReference type="NCBI Taxonomy" id="13715"/>
    <lineage>
        <taxon>Eukaryota</taxon>
        <taxon>Viridiplantae</taxon>
        <taxon>Streptophyta</taxon>
        <taxon>Embryophyta</taxon>
        <taxon>Tracheophyta</taxon>
        <taxon>Spermatophyta</taxon>
        <taxon>Magnoliopsida</taxon>
        <taxon>Trochodendrales</taxon>
        <taxon>Trochodendraceae</taxon>
        <taxon>Tetracentron</taxon>
    </lineage>
</organism>
<evidence type="ECO:0000259" key="3">
    <source>
        <dbReference type="PROSITE" id="PS50158"/>
    </source>
</evidence>
<dbReference type="GO" id="GO:0003676">
    <property type="term" value="F:nucleic acid binding"/>
    <property type="evidence" value="ECO:0007669"/>
    <property type="project" value="InterPro"/>
</dbReference>
<dbReference type="InterPro" id="IPR001878">
    <property type="entry name" value="Znf_CCHC"/>
</dbReference>
<gene>
    <name evidence="4" type="ORF">HHK36_009803</name>
</gene>
<feature type="compositionally biased region" description="Basic and acidic residues" evidence="2">
    <location>
        <begin position="717"/>
        <end position="731"/>
    </location>
</feature>
<dbReference type="Pfam" id="PF14223">
    <property type="entry name" value="Retrotran_gag_2"/>
    <property type="match status" value="1"/>
</dbReference>
<dbReference type="GO" id="GO:0008270">
    <property type="term" value="F:zinc ion binding"/>
    <property type="evidence" value="ECO:0007669"/>
    <property type="project" value="UniProtKB-KW"/>
</dbReference>
<evidence type="ECO:0000313" key="4">
    <source>
        <dbReference type="EMBL" id="KAF8404908.1"/>
    </source>
</evidence>
<dbReference type="SMART" id="SM00343">
    <property type="entry name" value="ZnF_C2HC"/>
    <property type="match status" value="1"/>
</dbReference>
<dbReference type="EMBL" id="JABCRI010000006">
    <property type="protein sequence ID" value="KAF8404908.1"/>
    <property type="molecule type" value="Genomic_DNA"/>
</dbReference>
<proteinExistence type="predicted"/>
<dbReference type="AlphaFoldDB" id="A0A835DIJ0"/>
<reference evidence="4 5" key="1">
    <citation type="submission" date="2020-04" db="EMBL/GenBank/DDBJ databases">
        <title>Plant Genome Project.</title>
        <authorList>
            <person name="Zhang R.-G."/>
        </authorList>
    </citation>
    <scope>NUCLEOTIDE SEQUENCE [LARGE SCALE GENOMIC DNA]</scope>
    <source>
        <strain evidence="4">YNK0</strain>
        <tissue evidence="4">Leaf</tissue>
    </source>
</reference>
<dbReference type="Proteomes" id="UP000655225">
    <property type="component" value="Unassembled WGS sequence"/>
</dbReference>
<feature type="domain" description="CCHC-type" evidence="3">
    <location>
        <begin position="494"/>
        <end position="509"/>
    </location>
</feature>
<protein>
    <recommendedName>
        <fullName evidence="3">CCHC-type domain-containing protein</fullName>
    </recommendedName>
</protein>
<feature type="compositionally biased region" description="Acidic residues" evidence="2">
    <location>
        <begin position="675"/>
        <end position="686"/>
    </location>
</feature>
<comment type="caution">
    <text evidence="4">The sequence shown here is derived from an EMBL/GenBank/DDBJ whole genome shotgun (WGS) entry which is preliminary data.</text>
</comment>
<feature type="compositionally biased region" description="Basic residues" evidence="2">
    <location>
        <begin position="463"/>
        <end position="482"/>
    </location>
</feature>
<dbReference type="InterPro" id="IPR054722">
    <property type="entry name" value="PolX-like_BBD"/>
</dbReference>
<evidence type="ECO:0000256" key="1">
    <source>
        <dbReference type="PROSITE-ProRule" id="PRU00047"/>
    </source>
</evidence>
<keyword evidence="5" id="KW-1185">Reference proteome</keyword>
<dbReference type="SUPFAM" id="SSF57756">
    <property type="entry name" value="Retrovirus zinc finger-like domains"/>
    <property type="match status" value="1"/>
</dbReference>
<dbReference type="PROSITE" id="PS50158">
    <property type="entry name" value="ZF_CCHC"/>
    <property type="match status" value="1"/>
</dbReference>
<dbReference type="OrthoDB" id="2013098at2759"/>
<evidence type="ECO:0000313" key="5">
    <source>
        <dbReference type="Proteomes" id="UP000655225"/>
    </source>
</evidence>
<dbReference type="Pfam" id="PF22936">
    <property type="entry name" value="Pol_BBD"/>
    <property type="match status" value="1"/>
</dbReference>
<feature type="compositionally biased region" description="Basic and acidic residues" evidence="2">
    <location>
        <begin position="690"/>
        <end position="708"/>
    </location>
</feature>
<dbReference type="Gene3D" id="4.10.60.10">
    <property type="entry name" value="Zinc finger, CCHC-type"/>
    <property type="match status" value="1"/>
</dbReference>
<keyword evidence="1" id="KW-0863">Zinc-finger</keyword>
<feature type="region of interest" description="Disordered" evidence="2">
    <location>
        <begin position="455"/>
        <end position="482"/>
    </location>
</feature>
<dbReference type="PANTHER" id="PTHR35317:SF37">
    <property type="entry name" value="DUF4219 DOMAIN-CONTAINING PROTEIN"/>
    <property type="match status" value="1"/>
</dbReference>
<keyword evidence="1" id="KW-0479">Metal-binding</keyword>
<evidence type="ECO:0000256" key="2">
    <source>
        <dbReference type="SAM" id="MobiDB-lite"/>
    </source>
</evidence>
<keyword evidence="1" id="KW-0862">Zinc</keyword>
<sequence length="799" mass="90904">MECWEKVMVPIRRAWFCVAKKCGIRKSGLLKLRHDVRTCEYEDVRVMWEMLSKTETELARTSVKKSKKPFWRRSVHCELEEKRRAPDVRDELEFMVPSSTDLCTDYGSINCSDARKQIFSSCMGQSSSSIWGFNSIATRKSKMDAEMDLVDLCMYLPGHIPFKPVRKTELPLSLSWLSSSPEFFSIFIPNEHHRRQQQHPGATGPPSTIAQSNIFSSEPREFQSMPSIIHSGELHLDPAAQSGSPTRALTISSTGSSSLISSSDQSQALILLSSDQLTEQHLCIIKAAFFEVLAAAQKMTTEGSFIQPAIPRFDGHYDHWSMLMENFLRSKEFWGLVEPGYIEPASESVQTDAQRKKNDEMKLKDLKVKNYLFQAIDRTVLDTILKKDTAKDIWDAMKKKFEGNARDVKVVEKILRSLTEKFNYVVCSIKESKDIDDELQSSLIVHEQKFQRRNGEEQALKVTSKRGRGRGHGTYRGRGRGRGRADFNKATMECYRCHQLGHFRYECPSGNKEANYAELDEEEEMLLMSYVELYKARREDAWFLDSGCSNHMCGDRTMFNELDEKFRHSVKLGNNTKMDVMGKGSVKLLLNGVNHVVVEVYYIPELRNNLLSIGQLQERDLAILIKGGMCKIFHPDKVLSHKNSKLVSSLASEVWASELQGFENLAVQEHVDLEWGDGDGENEEGVSENGNRENTDGEVGETRDKGVREEEDGSSEGEERVRELRQSRERQPPTWMGDYVSGEGLFEDEVHMALVESTDPLYFEEAVKSDGSIYLLSDSQAFQQSELSALKCQFGKNAD</sequence>
<dbReference type="InterPro" id="IPR036875">
    <property type="entry name" value="Znf_CCHC_sf"/>
</dbReference>